<dbReference type="AlphaFoldDB" id="A0A4C1V7C0"/>
<dbReference type="Proteomes" id="UP000299102">
    <property type="component" value="Unassembled WGS sequence"/>
</dbReference>
<organism evidence="1 2">
    <name type="scientific">Eumeta variegata</name>
    <name type="common">Bagworm moth</name>
    <name type="synonym">Eumeta japonica</name>
    <dbReference type="NCBI Taxonomy" id="151549"/>
    <lineage>
        <taxon>Eukaryota</taxon>
        <taxon>Metazoa</taxon>
        <taxon>Ecdysozoa</taxon>
        <taxon>Arthropoda</taxon>
        <taxon>Hexapoda</taxon>
        <taxon>Insecta</taxon>
        <taxon>Pterygota</taxon>
        <taxon>Neoptera</taxon>
        <taxon>Endopterygota</taxon>
        <taxon>Lepidoptera</taxon>
        <taxon>Glossata</taxon>
        <taxon>Ditrysia</taxon>
        <taxon>Tineoidea</taxon>
        <taxon>Psychidae</taxon>
        <taxon>Oiketicinae</taxon>
        <taxon>Eumeta</taxon>
    </lineage>
</organism>
<dbReference type="EMBL" id="BGZK01000293">
    <property type="protein sequence ID" value="GBP34758.1"/>
    <property type="molecule type" value="Genomic_DNA"/>
</dbReference>
<proteinExistence type="predicted"/>
<evidence type="ECO:0000313" key="1">
    <source>
        <dbReference type="EMBL" id="GBP34758.1"/>
    </source>
</evidence>
<reference evidence="1 2" key="1">
    <citation type="journal article" date="2019" name="Commun. Biol.">
        <title>The bagworm genome reveals a unique fibroin gene that provides high tensile strength.</title>
        <authorList>
            <person name="Kono N."/>
            <person name="Nakamura H."/>
            <person name="Ohtoshi R."/>
            <person name="Tomita M."/>
            <person name="Numata K."/>
            <person name="Arakawa K."/>
        </authorList>
    </citation>
    <scope>NUCLEOTIDE SEQUENCE [LARGE SCALE GENOMIC DNA]</scope>
</reference>
<accession>A0A4C1V7C0</accession>
<sequence>MNSQPQRSYRSIAGPLKVSLNIEGIFDNAWWLALKTQPLAYKCTANLYSMVWGYLQDRDISLSGQDEVGHGFIGREDHIVIEPMILYASCTWAPYLSLHSALIFSKLLPLDIRLAHVPEIEYKSVQDLDSQTLDRLSVVGPQICTDGNRIVSKVGAALVECQDVEETWVKNGNNGLVDIFSDSRSFLEVLTGPKSYHPLAHEARRDLFEIFAEGKAVQCAYSGLECMLESRETCV</sequence>
<evidence type="ECO:0000313" key="2">
    <source>
        <dbReference type="Proteomes" id="UP000299102"/>
    </source>
</evidence>
<keyword evidence="2" id="KW-1185">Reference proteome</keyword>
<protein>
    <submittedName>
        <fullName evidence="1">Uncharacterized protein</fullName>
    </submittedName>
</protein>
<comment type="caution">
    <text evidence="1">The sequence shown here is derived from an EMBL/GenBank/DDBJ whole genome shotgun (WGS) entry which is preliminary data.</text>
</comment>
<gene>
    <name evidence="1" type="ORF">EVAR_25763_1</name>
</gene>
<name>A0A4C1V7C0_EUMVA</name>
<dbReference type="OrthoDB" id="411823at2759"/>